<dbReference type="EMBL" id="BPLR01014258">
    <property type="protein sequence ID" value="GIY67598.1"/>
    <property type="molecule type" value="Genomic_DNA"/>
</dbReference>
<evidence type="ECO:0000313" key="1">
    <source>
        <dbReference type="EMBL" id="GIY67598.1"/>
    </source>
</evidence>
<dbReference type="AlphaFoldDB" id="A0AAV4VC20"/>
<name>A0AAV4VC20_CAEEX</name>
<organism evidence="1 2">
    <name type="scientific">Caerostris extrusa</name>
    <name type="common">Bark spider</name>
    <name type="synonym">Caerostris bankana</name>
    <dbReference type="NCBI Taxonomy" id="172846"/>
    <lineage>
        <taxon>Eukaryota</taxon>
        <taxon>Metazoa</taxon>
        <taxon>Ecdysozoa</taxon>
        <taxon>Arthropoda</taxon>
        <taxon>Chelicerata</taxon>
        <taxon>Arachnida</taxon>
        <taxon>Araneae</taxon>
        <taxon>Araneomorphae</taxon>
        <taxon>Entelegynae</taxon>
        <taxon>Araneoidea</taxon>
        <taxon>Araneidae</taxon>
        <taxon>Caerostris</taxon>
    </lineage>
</organism>
<gene>
    <name evidence="1" type="ORF">CEXT_365171</name>
</gene>
<sequence length="89" mass="9381">MTQDSLPLSVIGIDISHLTSGRRMAEALPSGICLHQGAPEDDALINVTNCYRSSDEWSPNGRSLASGIRLHQGAPETDALINVTVNAPG</sequence>
<protein>
    <submittedName>
        <fullName evidence="1">Uncharacterized protein</fullName>
    </submittedName>
</protein>
<accession>A0AAV4VC20</accession>
<keyword evidence="2" id="KW-1185">Reference proteome</keyword>
<comment type="caution">
    <text evidence="1">The sequence shown here is derived from an EMBL/GenBank/DDBJ whole genome shotgun (WGS) entry which is preliminary data.</text>
</comment>
<dbReference type="Proteomes" id="UP001054945">
    <property type="component" value="Unassembled WGS sequence"/>
</dbReference>
<evidence type="ECO:0000313" key="2">
    <source>
        <dbReference type="Proteomes" id="UP001054945"/>
    </source>
</evidence>
<reference evidence="1 2" key="1">
    <citation type="submission" date="2021-06" db="EMBL/GenBank/DDBJ databases">
        <title>Caerostris extrusa draft genome.</title>
        <authorList>
            <person name="Kono N."/>
            <person name="Arakawa K."/>
        </authorList>
    </citation>
    <scope>NUCLEOTIDE SEQUENCE [LARGE SCALE GENOMIC DNA]</scope>
</reference>
<proteinExistence type="predicted"/>